<evidence type="ECO:0000256" key="3">
    <source>
        <dbReference type="SAM" id="MobiDB-lite"/>
    </source>
</evidence>
<keyword evidence="2" id="KW-1015">Disulfide bond</keyword>
<dbReference type="Pfam" id="PF08583">
    <property type="entry name" value="Cmc1"/>
    <property type="match status" value="1"/>
</dbReference>
<evidence type="ECO:0000313" key="4">
    <source>
        <dbReference type="EMBL" id="CEM55486.1"/>
    </source>
</evidence>
<dbReference type="AlphaFoldDB" id="A0A0G4IEE0"/>
<evidence type="ECO:0008006" key="5">
    <source>
        <dbReference type="Google" id="ProtNLM"/>
    </source>
</evidence>
<feature type="compositionally biased region" description="Acidic residues" evidence="3">
    <location>
        <begin position="168"/>
        <end position="178"/>
    </location>
</feature>
<reference evidence="4" key="1">
    <citation type="submission" date="2014-11" db="EMBL/GenBank/DDBJ databases">
        <authorList>
            <person name="Otto D Thomas"/>
            <person name="Naeem Raeece"/>
        </authorList>
    </citation>
    <scope>NUCLEOTIDE SEQUENCE</scope>
</reference>
<evidence type="ECO:0000256" key="2">
    <source>
        <dbReference type="ARBA" id="ARBA00023157"/>
    </source>
</evidence>
<accession>A0A0G4IEE0</accession>
<feature type="region of interest" description="Disordered" evidence="3">
    <location>
        <begin position="152"/>
        <end position="213"/>
    </location>
</feature>
<dbReference type="EMBL" id="CDMZ01005880">
    <property type="protein sequence ID" value="CEM55486.1"/>
    <property type="molecule type" value="Genomic_DNA"/>
</dbReference>
<dbReference type="PhylomeDB" id="A0A0G4IEE0"/>
<dbReference type="InterPro" id="IPR013892">
    <property type="entry name" value="Cyt_c_biogenesis_Cmc1-like"/>
</dbReference>
<dbReference type="VEuPathDB" id="CryptoDB:Cvel_13580"/>
<sequence>MSTGSPPEAGGSSTKPSFFGSRIPYYEIRELVDVEEREKKEAQKILGFELRDKCRSEIDEYLDCTIDRFLTISQCLHLNRVMRRCLMKYETREFVDKRTAEITKEREEKGLDLIQRKLRAKHNVFFDDEWLPPRPGEQVGHRHLAAADFRRKTVTEVDRAPWQPGDPDPGDGGDDEEPAAPQHEQTRAKPRPRRAHNRDKETSEFDVLNSKSS</sequence>
<gene>
    <name evidence="4" type="ORF">Cvel_13580</name>
</gene>
<proteinExistence type="inferred from homology"/>
<feature type="compositionally biased region" description="Basic residues" evidence="3">
    <location>
        <begin position="188"/>
        <end position="197"/>
    </location>
</feature>
<protein>
    <recommendedName>
        <fullName evidence="5">COX assembly mitochondrial protein</fullName>
    </recommendedName>
</protein>
<name>A0A0G4IEE0_9ALVE</name>
<comment type="similarity">
    <text evidence="1">Belongs to the CMC family.</text>
</comment>
<organism evidence="4">
    <name type="scientific">Chromera velia CCMP2878</name>
    <dbReference type="NCBI Taxonomy" id="1169474"/>
    <lineage>
        <taxon>Eukaryota</taxon>
        <taxon>Sar</taxon>
        <taxon>Alveolata</taxon>
        <taxon>Colpodellida</taxon>
        <taxon>Chromeraceae</taxon>
        <taxon>Chromera</taxon>
    </lineage>
</organism>
<evidence type="ECO:0000256" key="1">
    <source>
        <dbReference type="ARBA" id="ARBA00007347"/>
    </source>
</evidence>